<feature type="domain" description="RNA-binding S4" evidence="5">
    <location>
        <begin position="3"/>
        <end position="71"/>
    </location>
</feature>
<dbReference type="InterPro" id="IPR050343">
    <property type="entry name" value="RsuA_PseudoU_synthase"/>
</dbReference>
<dbReference type="InterPro" id="IPR006145">
    <property type="entry name" value="PsdUridine_synth_RsuA/RluA"/>
</dbReference>
<protein>
    <recommendedName>
        <fullName evidence="4">Pseudouridine synthase</fullName>
        <ecNumber evidence="4">5.4.99.-</ecNumber>
    </recommendedName>
</protein>
<evidence type="ECO:0000313" key="7">
    <source>
        <dbReference type="Proteomes" id="UP001254848"/>
    </source>
</evidence>
<name>A0ABU3NWJ0_9FIRM</name>
<keyword evidence="2 4" id="KW-0413">Isomerase</keyword>
<keyword evidence="7" id="KW-1185">Reference proteome</keyword>
<dbReference type="InterPro" id="IPR042092">
    <property type="entry name" value="PsdUridine_s_RsuA/RluB/E/F_cat"/>
</dbReference>
<evidence type="ECO:0000256" key="3">
    <source>
        <dbReference type="PROSITE-ProRule" id="PRU00182"/>
    </source>
</evidence>
<dbReference type="RefSeq" id="WP_413779706.1">
    <property type="nucleotide sequence ID" value="NZ_JAUOZS010000001.1"/>
</dbReference>
<dbReference type="NCBIfam" id="TIGR00093">
    <property type="entry name" value="pseudouridine synthase"/>
    <property type="match status" value="1"/>
</dbReference>
<dbReference type="InterPro" id="IPR000748">
    <property type="entry name" value="PsdUridine_synth_RsuA/RluB/E/F"/>
</dbReference>
<dbReference type="GO" id="GO:0016853">
    <property type="term" value="F:isomerase activity"/>
    <property type="evidence" value="ECO:0007669"/>
    <property type="project" value="UniProtKB-KW"/>
</dbReference>
<organism evidence="6 7">
    <name type="scientific">Anaeroselena agilis</name>
    <dbReference type="NCBI Taxonomy" id="3063788"/>
    <lineage>
        <taxon>Bacteria</taxon>
        <taxon>Bacillati</taxon>
        <taxon>Bacillota</taxon>
        <taxon>Negativicutes</taxon>
        <taxon>Acetonemataceae</taxon>
        <taxon>Anaeroselena</taxon>
    </lineage>
</organism>
<dbReference type="EMBL" id="JAUOZS010000001">
    <property type="protein sequence ID" value="MDT8901182.1"/>
    <property type="molecule type" value="Genomic_DNA"/>
</dbReference>
<evidence type="ECO:0000256" key="2">
    <source>
        <dbReference type="ARBA" id="ARBA00023235"/>
    </source>
</evidence>
<dbReference type="SUPFAM" id="SSF55120">
    <property type="entry name" value="Pseudouridine synthase"/>
    <property type="match status" value="1"/>
</dbReference>
<dbReference type="CDD" id="cd02870">
    <property type="entry name" value="PseudoU_synth_RsuA_like"/>
    <property type="match status" value="1"/>
</dbReference>
<dbReference type="InterPro" id="IPR020094">
    <property type="entry name" value="TruA/RsuA/RluB/E/F_N"/>
</dbReference>
<dbReference type="Gene3D" id="3.10.290.10">
    <property type="entry name" value="RNA-binding S4 domain"/>
    <property type="match status" value="1"/>
</dbReference>
<dbReference type="InterPro" id="IPR020103">
    <property type="entry name" value="PsdUridine_synth_cat_dom_sf"/>
</dbReference>
<accession>A0ABU3NWJ0</accession>
<evidence type="ECO:0000313" key="6">
    <source>
        <dbReference type="EMBL" id="MDT8901182.1"/>
    </source>
</evidence>
<evidence type="ECO:0000259" key="5">
    <source>
        <dbReference type="SMART" id="SM00363"/>
    </source>
</evidence>
<dbReference type="Pfam" id="PF00849">
    <property type="entry name" value="PseudoU_synth_2"/>
    <property type="match status" value="1"/>
</dbReference>
<dbReference type="Pfam" id="PF01479">
    <property type="entry name" value="S4"/>
    <property type="match status" value="1"/>
</dbReference>
<dbReference type="InterPro" id="IPR002942">
    <property type="entry name" value="S4_RNA-bd"/>
</dbReference>
<dbReference type="Proteomes" id="UP001254848">
    <property type="component" value="Unassembled WGS sequence"/>
</dbReference>
<proteinExistence type="inferred from homology"/>
<dbReference type="SUPFAM" id="SSF55174">
    <property type="entry name" value="Alpha-L RNA-binding motif"/>
    <property type="match status" value="1"/>
</dbReference>
<dbReference type="CDD" id="cd00165">
    <property type="entry name" value="S4"/>
    <property type="match status" value="1"/>
</dbReference>
<dbReference type="InterPro" id="IPR036986">
    <property type="entry name" value="S4_RNA-bd_sf"/>
</dbReference>
<evidence type="ECO:0000256" key="4">
    <source>
        <dbReference type="RuleBase" id="RU003887"/>
    </source>
</evidence>
<dbReference type="Gene3D" id="3.30.70.1560">
    <property type="entry name" value="Alpha-L RNA-binding motif"/>
    <property type="match status" value="1"/>
</dbReference>
<sequence length="243" mass="26569">MPERLQKIISQAGIASRRHAEELITAGRVTVNGRVVAELGAKVEPGRDIVAVDGQTIAGEEKYYLLLNKPRGVVTTLSDPRGRKTVAELIADVPARLYPVGRLDYNTEGLLLLTNDGRLTHALTHPSHEIDKTYVASVAGRPTEEKLDRLRIGITLEDGVTAPAKVRLTGYDPVADTATLAIVIHEGRNRQIRRMCAAIGHPVVKLKRTEFAFLNLAGIRRGRYRHLETSEIAALKQLAGIAP</sequence>
<comment type="caution">
    <text evidence="6">The sequence shown here is derived from an EMBL/GenBank/DDBJ whole genome shotgun (WGS) entry which is preliminary data.</text>
</comment>
<dbReference type="InterPro" id="IPR018496">
    <property type="entry name" value="PsdUridine_synth_RsuA/RluB_CS"/>
</dbReference>
<dbReference type="EC" id="5.4.99.-" evidence="4"/>
<dbReference type="PANTHER" id="PTHR47683">
    <property type="entry name" value="PSEUDOURIDINE SYNTHASE FAMILY PROTEIN-RELATED"/>
    <property type="match status" value="1"/>
</dbReference>
<dbReference type="PANTHER" id="PTHR47683:SF2">
    <property type="entry name" value="RNA-BINDING S4 DOMAIN-CONTAINING PROTEIN"/>
    <property type="match status" value="1"/>
</dbReference>
<dbReference type="PROSITE" id="PS01149">
    <property type="entry name" value="PSI_RSU"/>
    <property type="match status" value="1"/>
</dbReference>
<gene>
    <name evidence="6" type="ORF">Q4T40_08025</name>
</gene>
<comment type="similarity">
    <text evidence="1 4">Belongs to the pseudouridine synthase RsuA family.</text>
</comment>
<dbReference type="Gene3D" id="3.30.70.580">
    <property type="entry name" value="Pseudouridine synthase I, catalytic domain, N-terminal subdomain"/>
    <property type="match status" value="1"/>
</dbReference>
<reference evidence="6 7" key="1">
    <citation type="submission" date="2023-07" db="EMBL/GenBank/DDBJ databases">
        <title>The novel representative of Negativicutes class, Anaeroselena agilis gen. nov. sp. nov.</title>
        <authorList>
            <person name="Prokofeva M.I."/>
            <person name="Elcheninov A.G."/>
            <person name="Klyukina A."/>
            <person name="Kublanov I.V."/>
            <person name="Frolov E.N."/>
            <person name="Podosokorskaya O.A."/>
        </authorList>
    </citation>
    <scope>NUCLEOTIDE SEQUENCE [LARGE SCALE GENOMIC DNA]</scope>
    <source>
        <strain evidence="6 7">4137-cl</strain>
    </source>
</reference>
<dbReference type="SMART" id="SM00363">
    <property type="entry name" value="S4"/>
    <property type="match status" value="1"/>
</dbReference>
<dbReference type="PROSITE" id="PS50889">
    <property type="entry name" value="S4"/>
    <property type="match status" value="1"/>
</dbReference>
<keyword evidence="3" id="KW-0694">RNA-binding</keyword>
<evidence type="ECO:0000256" key="1">
    <source>
        <dbReference type="ARBA" id="ARBA00008348"/>
    </source>
</evidence>